<proteinExistence type="predicted"/>
<dbReference type="PROSITE" id="PS51724">
    <property type="entry name" value="SPOR"/>
    <property type="match status" value="1"/>
</dbReference>
<reference evidence="3" key="1">
    <citation type="submission" date="2021-03" db="EMBL/GenBank/DDBJ databases">
        <title>Genome sequencing and assembly of Tianweitania sediminis.</title>
        <authorList>
            <person name="Chhetri G."/>
        </authorList>
    </citation>
    <scope>NUCLEOTIDE SEQUENCE</scope>
    <source>
        <strain evidence="3">Z8</strain>
    </source>
</reference>
<organism evidence="3 4">
    <name type="scientific">Tianweitania sediminis</name>
    <dbReference type="NCBI Taxonomy" id="1502156"/>
    <lineage>
        <taxon>Bacteria</taxon>
        <taxon>Pseudomonadati</taxon>
        <taxon>Pseudomonadota</taxon>
        <taxon>Alphaproteobacteria</taxon>
        <taxon>Hyphomicrobiales</taxon>
        <taxon>Phyllobacteriaceae</taxon>
        <taxon>Tianweitania</taxon>
    </lineage>
</organism>
<dbReference type="RefSeq" id="WP_209335831.1">
    <property type="nucleotide sequence ID" value="NZ_JAGIYY010000004.1"/>
</dbReference>
<dbReference type="AlphaFoldDB" id="A0A8J7R0P6"/>
<feature type="compositionally biased region" description="Low complexity" evidence="1">
    <location>
        <begin position="276"/>
        <end position="285"/>
    </location>
</feature>
<dbReference type="Gene3D" id="3.30.70.1070">
    <property type="entry name" value="Sporulation related repeat"/>
    <property type="match status" value="1"/>
</dbReference>
<feature type="region of interest" description="Disordered" evidence="1">
    <location>
        <begin position="54"/>
        <end position="146"/>
    </location>
</feature>
<feature type="region of interest" description="Disordered" evidence="1">
    <location>
        <begin position="946"/>
        <end position="1003"/>
    </location>
</feature>
<feature type="domain" description="SPOR" evidence="2">
    <location>
        <begin position="990"/>
        <end position="1073"/>
    </location>
</feature>
<protein>
    <submittedName>
        <fullName evidence="3">SPOR domain-containing protein</fullName>
    </submittedName>
</protein>
<feature type="compositionally biased region" description="Polar residues" evidence="1">
    <location>
        <begin position="1"/>
        <end position="12"/>
    </location>
</feature>
<feature type="region of interest" description="Disordered" evidence="1">
    <location>
        <begin position="1"/>
        <end position="20"/>
    </location>
</feature>
<feature type="compositionally biased region" description="Low complexity" evidence="1">
    <location>
        <begin position="413"/>
        <end position="426"/>
    </location>
</feature>
<feature type="compositionally biased region" description="Basic and acidic residues" evidence="1">
    <location>
        <begin position="290"/>
        <end position="302"/>
    </location>
</feature>
<feature type="region of interest" description="Disordered" evidence="1">
    <location>
        <begin position="403"/>
        <end position="553"/>
    </location>
</feature>
<dbReference type="InterPro" id="IPR036680">
    <property type="entry name" value="SPOR-like_sf"/>
</dbReference>
<keyword evidence="4" id="KW-1185">Reference proteome</keyword>
<accession>A0A8J7R0P6</accession>
<gene>
    <name evidence="3" type="ORF">J5Y06_14185</name>
</gene>
<feature type="compositionally biased region" description="Low complexity" evidence="1">
    <location>
        <begin position="954"/>
        <end position="976"/>
    </location>
</feature>
<dbReference type="InterPro" id="IPR007730">
    <property type="entry name" value="SPOR-like_dom"/>
</dbReference>
<sequence length="1073" mass="112763">MAGTSSLRSPSATPIAEDDPFAELTRIIGFDPRVKVQPASDPEPDFQIDLERELMGDFGEPEEARDNSDVHAQEAQFPRDFTPQSEVAEPGVEDHADTNAPADEPVPGLDEADLPTAAFVSVEPTGHAALDAERAPDLNSPYDLPAEVDDAPAAVAADDDDAAVFAEDTRVADVPAVDEAAFEAALTEDKAFSAPEADAEFSPAATADPAVQAAEPTTEEPTAAESTTSEPASTFYDDELERAFAALEAWERGSESRVKGPQPQRDEPLFSLPSGSATTPSAPAAEQDAAPDHQPSEPDFAPRDQFTAEEGWTDEGAVSLNEPQVLHTGAEFSDAPSEDLAPHDDRADPVSQAEPEQAERFDDEFEQQLFELLGADEAEAAESTRAFDDDTWADDVALNEAVLAADADDAPTDEAASFDAGDGSADPHQAQDFFDVEVQHQSAFGAPEHEREVLPFASAGLSHPAEAGTAELADETSPEPAGVSDDPFLAELDRFEMSLNDLMADEAFGQHEPEEGQAPSPDDHDAPHVSAVAQPDPAEISSATPSLEPKPMQPFNERAFDAALAEELGYDDAQGSDWNGGRSVGNYAAAPVAAAYASQAPQRRAHVHAPAMHADVPDIETVDFVDQRVAPSDELDLPEVDYGREDRPVAAFDDFDAEFTSAFNALREEPVAAKPAEEPKRAAASNSWDDGFDFHMAPAAAPAVGGASASSLSRAGLYEPEEEEAYVANPAMRESRSARPVQRRGVMLGGAVALLALLGGVAYFVLPSSDLGNGEPAIVRADADPLKVRPENPGGIVVPNQENAVYERVGSGQIAVPTQERLINSVEEPVDLTINQPEDTDSAPLDGLAALEGEDASGDFGEDSTGTVKAEDRILPEDTADASSPIPEEMIAVAPRRVRTMVVRPDGTLVPREEAAPAPAPLEVASAAEAAVSAEPLAAQPVAAPALPEPAPAEDPVAAEPASAPEPAPQVAAVEPQPAPSATPEPVTTASPPSGWSVQIASQPSEASARASYEDLARRYASVLEGRPVNIVKADIAGKGTYYRVRIQASSRSEANTICSSYKSAGGNCFVSQ</sequence>
<name>A0A8J7R0P6_9HYPH</name>
<dbReference type="GO" id="GO:0042834">
    <property type="term" value="F:peptidoglycan binding"/>
    <property type="evidence" value="ECO:0007669"/>
    <property type="project" value="InterPro"/>
</dbReference>
<comment type="caution">
    <text evidence="3">The sequence shown here is derived from an EMBL/GenBank/DDBJ whole genome shotgun (WGS) entry which is preliminary data.</text>
</comment>
<feature type="compositionally biased region" description="Low complexity" evidence="1">
    <location>
        <begin position="203"/>
        <end position="234"/>
    </location>
</feature>
<feature type="region of interest" description="Disordered" evidence="1">
    <location>
        <begin position="188"/>
        <end position="364"/>
    </location>
</feature>
<evidence type="ECO:0000313" key="3">
    <source>
        <dbReference type="EMBL" id="MBP0439805.1"/>
    </source>
</evidence>
<feature type="compositionally biased region" description="Polar residues" evidence="1">
    <location>
        <begin position="986"/>
        <end position="1003"/>
    </location>
</feature>
<evidence type="ECO:0000313" key="4">
    <source>
        <dbReference type="Proteomes" id="UP000666240"/>
    </source>
</evidence>
<dbReference type="Pfam" id="PF05036">
    <property type="entry name" value="SPOR"/>
    <property type="match status" value="1"/>
</dbReference>
<feature type="compositionally biased region" description="Basic and acidic residues" evidence="1">
    <location>
        <begin position="62"/>
        <end position="72"/>
    </location>
</feature>
<feature type="compositionally biased region" description="Basic and acidic residues" evidence="1">
    <location>
        <begin position="249"/>
        <end position="268"/>
    </location>
</feature>
<dbReference type="Proteomes" id="UP000666240">
    <property type="component" value="Unassembled WGS sequence"/>
</dbReference>
<dbReference type="EMBL" id="JAGIYY010000004">
    <property type="protein sequence ID" value="MBP0439805.1"/>
    <property type="molecule type" value="Genomic_DNA"/>
</dbReference>
<evidence type="ECO:0000256" key="1">
    <source>
        <dbReference type="SAM" id="MobiDB-lite"/>
    </source>
</evidence>
<evidence type="ECO:0000259" key="2">
    <source>
        <dbReference type="PROSITE" id="PS51724"/>
    </source>
</evidence>